<dbReference type="InterPro" id="IPR038791">
    <property type="entry name" value="Cfap97/Hemingway"/>
</dbReference>
<feature type="compositionally biased region" description="Basic and acidic residues" evidence="2">
    <location>
        <begin position="47"/>
        <end position="56"/>
    </location>
</feature>
<comment type="similarity">
    <text evidence="1">Belongs to the CFAP97 family.</text>
</comment>
<dbReference type="HOGENOM" id="CLU_886382_0_0_1"/>
<dbReference type="AlphaFoldDB" id="B0WYF5"/>
<evidence type="ECO:0000256" key="1">
    <source>
        <dbReference type="ARBA" id="ARBA00008315"/>
    </source>
</evidence>
<reference evidence="4" key="2">
    <citation type="submission" date="2021-02" db="UniProtKB">
        <authorList>
            <consortium name="EnsemblMetazoa"/>
        </authorList>
    </citation>
    <scope>IDENTIFICATION</scope>
    <source>
        <strain evidence="4">JHB</strain>
    </source>
</reference>
<dbReference type="KEGG" id="cqu:CpipJ_CPIJ012343"/>
<feature type="compositionally biased region" description="Basic and acidic residues" evidence="2">
    <location>
        <begin position="1"/>
        <end position="10"/>
    </location>
</feature>
<dbReference type="OMA" id="HMDIMKN"/>
<feature type="region of interest" description="Disordered" evidence="2">
    <location>
        <begin position="44"/>
        <end position="70"/>
    </location>
</feature>
<dbReference type="PANTHER" id="PTHR23035:SF1">
    <property type="entry name" value="CILIA- AND FLAGELLA-ASSOCIATED PROTEIN 97"/>
    <property type="match status" value="1"/>
</dbReference>
<dbReference type="VEuPathDB" id="VectorBase:CQUJHB001261"/>
<dbReference type="Proteomes" id="UP000002320">
    <property type="component" value="Unassembled WGS sequence"/>
</dbReference>
<dbReference type="EMBL" id="DS232187">
    <property type="protein sequence ID" value="EDS37032.1"/>
    <property type="molecule type" value="Genomic_DNA"/>
</dbReference>
<dbReference type="GO" id="GO:0007283">
    <property type="term" value="P:spermatogenesis"/>
    <property type="evidence" value="ECO:0007669"/>
    <property type="project" value="TreeGrafter"/>
</dbReference>
<feature type="compositionally biased region" description="Low complexity" evidence="2">
    <location>
        <begin position="22"/>
        <end position="32"/>
    </location>
</feature>
<keyword evidence="5" id="KW-1185">Reference proteome</keyword>
<dbReference type="InParanoid" id="B0WYF5"/>
<feature type="region of interest" description="Disordered" evidence="2">
    <location>
        <begin position="1"/>
        <end position="32"/>
    </location>
</feature>
<feature type="compositionally biased region" description="Low complexity" evidence="2">
    <location>
        <begin position="57"/>
        <end position="66"/>
    </location>
</feature>
<dbReference type="VEuPathDB" id="VectorBase:CPIJ012343"/>
<protein>
    <submittedName>
        <fullName evidence="3 4">Uncharacterized protein</fullName>
    </submittedName>
</protein>
<feature type="compositionally biased region" description="Polar residues" evidence="2">
    <location>
        <begin position="11"/>
        <end position="21"/>
    </location>
</feature>
<name>B0WYF5_CULQU</name>
<proteinExistence type="inferred from homology"/>
<evidence type="ECO:0000313" key="4">
    <source>
        <dbReference type="EnsemblMetazoa" id="CPIJ012343-PA"/>
    </source>
</evidence>
<dbReference type="Pfam" id="PF13879">
    <property type="entry name" value="Hmw_CFAP97"/>
    <property type="match status" value="1"/>
</dbReference>
<gene>
    <name evidence="4" type="primary">6045003</name>
    <name evidence="3" type="ORF">CpipJ_CPIJ012343</name>
</gene>
<evidence type="ECO:0000256" key="2">
    <source>
        <dbReference type="SAM" id="MobiDB-lite"/>
    </source>
</evidence>
<dbReference type="PANTHER" id="PTHR23035">
    <property type="entry name" value="CILIA- AND FLAGELLA-ASSOCIATED PROTEIN 97-RELATED"/>
    <property type="match status" value="1"/>
</dbReference>
<sequence>MSKNGDKQVDKCTSVTNSLLPDSSSCSGSSGDCWTKISYSPYGGSGKRSDPVDHDGLSSLSSGSSSCHEEPLDGRFEIELLSSEPEDYDESGHLFHMDIMKNSLSDISLHSSTRRIGSGKPAKATQNLSFSRARVREIERHNQILLQRIMTSKPTLKTKPKSNATPINTPVMNNSRITSAAVNRRKKQRQIEIDNQTIAPSSPTQQSQPTFIRRSHGQRLLGYLKNPVAGTQKLEIYSNQVETRIVPICCVVLENQRVEVTFPTFLGGLGVRNTILNDASYDSRVLDRILLKQLSPDHSYRFEVDRFWDPILRR</sequence>
<dbReference type="STRING" id="7176.B0WYF5"/>
<dbReference type="eggNOG" id="ENOG502SDBI">
    <property type="taxonomic scope" value="Eukaryota"/>
</dbReference>
<evidence type="ECO:0000313" key="3">
    <source>
        <dbReference type="EMBL" id="EDS37032.1"/>
    </source>
</evidence>
<evidence type="ECO:0000313" key="5">
    <source>
        <dbReference type="Proteomes" id="UP000002320"/>
    </source>
</evidence>
<accession>B0WYF5</accession>
<dbReference type="InterPro" id="IPR029488">
    <property type="entry name" value="Hmw/CFAP97"/>
</dbReference>
<reference evidence="3" key="1">
    <citation type="submission" date="2007-03" db="EMBL/GenBank/DDBJ databases">
        <title>Annotation of Culex pipiens quinquefasciatus.</title>
        <authorList>
            <consortium name="The Broad Institute Genome Sequencing Platform"/>
            <person name="Atkinson P.W."/>
            <person name="Hemingway J."/>
            <person name="Christensen B.M."/>
            <person name="Higgs S."/>
            <person name="Kodira C."/>
            <person name="Hannick L."/>
            <person name="Megy K."/>
            <person name="O'Leary S."/>
            <person name="Pearson M."/>
            <person name="Haas B.J."/>
            <person name="Mauceli E."/>
            <person name="Wortman J.R."/>
            <person name="Lee N.H."/>
            <person name="Guigo R."/>
            <person name="Stanke M."/>
            <person name="Alvarado L."/>
            <person name="Amedeo P."/>
            <person name="Antoine C.H."/>
            <person name="Arensburger P."/>
            <person name="Bidwell S.L."/>
            <person name="Crawford M."/>
            <person name="Camaro F."/>
            <person name="Devon K."/>
            <person name="Engels R."/>
            <person name="Hammond M."/>
            <person name="Howarth C."/>
            <person name="Koehrsen M."/>
            <person name="Lawson D."/>
            <person name="Montgomery P."/>
            <person name="Nene V."/>
            <person name="Nusbaum C."/>
            <person name="Puiu D."/>
            <person name="Romero-Severson J."/>
            <person name="Severson D.W."/>
            <person name="Shumway M."/>
            <person name="Sisk P."/>
            <person name="Stolte C."/>
            <person name="Zeng Q."/>
            <person name="Eisenstadt E."/>
            <person name="Fraser-Liggett C."/>
            <person name="Strausberg R."/>
            <person name="Galagan J."/>
            <person name="Birren B."/>
            <person name="Collins F.H."/>
        </authorList>
    </citation>
    <scope>NUCLEOTIDE SEQUENCE [LARGE SCALE GENOMIC DNA]</scope>
    <source>
        <strain evidence="3">JHB</strain>
    </source>
</reference>
<organism>
    <name type="scientific">Culex quinquefasciatus</name>
    <name type="common">Southern house mosquito</name>
    <name type="synonym">Culex pungens</name>
    <dbReference type="NCBI Taxonomy" id="7176"/>
    <lineage>
        <taxon>Eukaryota</taxon>
        <taxon>Metazoa</taxon>
        <taxon>Ecdysozoa</taxon>
        <taxon>Arthropoda</taxon>
        <taxon>Hexapoda</taxon>
        <taxon>Insecta</taxon>
        <taxon>Pterygota</taxon>
        <taxon>Neoptera</taxon>
        <taxon>Endopterygota</taxon>
        <taxon>Diptera</taxon>
        <taxon>Nematocera</taxon>
        <taxon>Culicoidea</taxon>
        <taxon>Culicidae</taxon>
        <taxon>Culicinae</taxon>
        <taxon>Culicini</taxon>
        <taxon>Culex</taxon>
        <taxon>Culex</taxon>
    </lineage>
</organism>
<dbReference type="OrthoDB" id="515313at2759"/>
<dbReference type="EnsemblMetazoa" id="CPIJ012343-RA">
    <property type="protein sequence ID" value="CPIJ012343-PA"/>
    <property type="gene ID" value="CPIJ012343"/>
</dbReference>